<dbReference type="Proteomes" id="UP000324758">
    <property type="component" value="Unassembled WGS sequence"/>
</dbReference>
<evidence type="ECO:0000313" key="1">
    <source>
        <dbReference type="EMBL" id="TYL83241.1"/>
    </source>
</evidence>
<sequence length="107" mass="11773">MDLRRSAGTGAGAQCCRGRHQIATLPANCRQSPLPRGERVQGNARGQALAYKMVAERDNEKYSFARESRLLIVAKAKVWASEGWRVVITDQDGKAYAPPEFDQLLAA</sequence>
<gene>
    <name evidence="1" type="ORF">FXB40_46385</name>
</gene>
<dbReference type="OrthoDB" id="8243778at2"/>
<reference evidence="1 2" key="1">
    <citation type="submission" date="2019-08" db="EMBL/GenBank/DDBJ databases">
        <title>Bradyrhizobium hipponensis sp. nov., a rhizobium isolated from a Lupinus angustifolius root nodule in Tunisia.</title>
        <authorList>
            <person name="Off K."/>
            <person name="Rejili M."/>
            <person name="Mars M."/>
            <person name="Brachmann A."/>
            <person name="Marin M."/>
        </authorList>
    </citation>
    <scope>NUCLEOTIDE SEQUENCE [LARGE SCALE GENOMIC DNA]</scope>
    <source>
        <strain evidence="1 2">CTAW71</strain>
    </source>
</reference>
<accession>A0A5D3JZV7</accession>
<keyword evidence="2" id="KW-1185">Reference proteome</keyword>
<name>A0A5D3JZV7_9BRAD</name>
<evidence type="ECO:0000313" key="2">
    <source>
        <dbReference type="Proteomes" id="UP000324758"/>
    </source>
</evidence>
<organism evidence="1 2">
    <name type="scientific">Bradyrhizobium rifense</name>
    <dbReference type="NCBI Taxonomy" id="515499"/>
    <lineage>
        <taxon>Bacteria</taxon>
        <taxon>Pseudomonadati</taxon>
        <taxon>Pseudomonadota</taxon>
        <taxon>Alphaproteobacteria</taxon>
        <taxon>Hyphomicrobiales</taxon>
        <taxon>Nitrobacteraceae</taxon>
        <taxon>Bradyrhizobium</taxon>
    </lineage>
</organism>
<dbReference type="AlphaFoldDB" id="A0A5D3JZV7"/>
<comment type="caution">
    <text evidence="1">The sequence shown here is derived from an EMBL/GenBank/DDBJ whole genome shotgun (WGS) entry which is preliminary data.</text>
</comment>
<protein>
    <submittedName>
        <fullName evidence="1">Uncharacterized protein</fullName>
    </submittedName>
</protein>
<dbReference type="EMBL" id="VSSS01000108">
    <property type="protein sequence ID" value="TYL83241.1"/>
    <property type="molecule type" value="Genomic_DNA"/>
</dbReference>
<proteinExistence type="predicted"/>